<dbReference type="InterPro" id="IPR025512">
    <property type="entry name" value="DUF4399"/>
</dbReference>
<evidence type="ECO:0000313" key="4">
    <source>
        <dbReference type="Proteomes" id="UP000272908"/>
    </source>
</evidence>
<proteinExistence type="predicted"/>
<keyword evidence="1" id="KW-0732">Signal</keyword>
<dbReference type="Pfam" id="PF14347">
    <property type="entry name" value="DUF4399"/>
    <property type="match status" value="1"/>
</dbReference>
<evidence type="ECO:0000313" key="3">
    <source>
        <dbReference type="EMBL" id="SUZ31681.1"/>
    </source>
</evidence>
<dbReference type="RefSeq" id="WP_121094028.1">
    <property type="nucleotide sequence ID" value="NZ_UIHC01000010.1"/>
</dbReference>
<accession>A0A3B0M6M8</accession>
<keyword evidence="4" id="KW-1185">Reference proteome</keyword>
<evidence type="ECO:0000259" key="2">
    <source>
        <dbReference type="Pfam" id="PF14347"/>
    </source>
</evidence>
<dbReference type="EMBL" id="UIHC01000010">
    <property type="protein sequence ID" value="SUZ31681.1"/>
    <property type="molecule type" value="Genomic_DNA"/>
</dbReference>
<dbReference type="AlphaFoldDB" id="A0A3B0M6M8"/>
<gene>
    <name evidence="3" type="ORF">ROE7235_01431</name>
</gene>
<dbReference type="OrthoDB" id="531568at2"/>
<feature type="domain" description="DUF4399" evidence="2">
    <location>
        <begin position="59"/>
        <end position="150"/>
    </location>
</feature>
<feature type="chain" id="PRO_5017361949" description="DUF4399 domain-containing protein" evidence="1">
    <location>
        <begin position="21"/>
        <end position="150"/>
    </location>
</feature>
<sequence length="150" mass="16001">MLKATILTASLSAFALPAFADNHDHGDQMAMRTPAPEGAEVYLISPADGATVSNPMTFRFGARGIGIAPAGIDASDTGHHHLLINVDPEEVDFSQSLPSDDRHRHFGGGQTEATLELPAGTHTFMLVMGDHFHIPHDPPIMSQPITVTVE</sequence>
<organism evidence="3 4">
    <name type="scientific">Roseinatronobacter ekhonensis</name>
    <dbReference type="NCBI Taxonomy" id="254356"/>
    <lineage>
        <taxon>Bacteria</taxon>
        <taxon>Pseudomonadati</taxon>
        <taxon>Pseudomonadota</taxon>
        <taxon>Alphaproteobacteria</taxon>
        <taxon>Rhodobacterales</taxon>
        <taxon>Paracoccaceae</taxon>
        <taxon>Roseinatronobacter</taxon>
    </lineage>
</organism>
<protein>
    <recommendedName>
        <fullName evidence="2">DUF4399 domain-containing protein</fullName>
    </recommendedName>
</protein>
<name>A0A3B0M6M8_9RHOB</name>
<evidence type="ECO:0000256" key="1">
    <source>
        <dbReference type="SAM" id="SignalP"/>
    </source>
</evidence>
<dbReference type="Proteomes" id="UP000272908">
    <property type="component" value="Unassembled WGS sequence"/>
</dbReference>
<feature type="signal peptide" evidence="1">
    <location>
        <begin position="1"/>
        <end position="20"/>
    </location>
</feature>
<reference evidence="4" key="1">
    <citation type="submission" date="2018-08" db="EMBL/GenBank/DDBJ databases">
        <authorList>
            <person name="Rodrigo-Torres L."/>
            <person name="Arahal R. D."/>
            <person name="Lucena T."/>
        </authorList>
    </citation>
    <scope>NUCLEOTIDE SEQUENCE [LARGE SCALE GENOMIC DNA]</scope>
    <source>
        <strain evidence="4">CECT 7235</strain>
    </source>
</reference>